<sequence>MLIPSVSPLVGKGHIIFIASSVPVATLGGSSEQHPLPSEGNETKPSEESLTSPSLVGYAKGHFDTGQGRLGYSNDIGKQWRNPSVQGERIGAVVGIVSFMKAHKCLRKGHTAILALVTGQPSEEKKIDDIPIIRNFPEVIPEYLPGLSPHVE</sequence>
<dbReference type="Proteomes" id="UP001056120">
    <property type="component" value="Linkage Group LG08"/>
</dbReference>
<organism evidence="1 2">
    <name type="scientific">Smallanthus sonchifolius</name>
    <dbReference type="NCBI Taxonomy" id="185202"/>
    <lineage>
        <taxon>Eukaryota</taxon>
        <taxon>Viridiplantae</taxon>
        <taxon>Streptophyta</taxon>
        <taxon>Embryophyta</taxon>
        <taxon>Tracheophyta</taxon>
        <taxon>Spermatophyta</taxon>
        <taxon>Magnoliopsida</taxon>
        <taxon>eudicotyledons</taxon>
        <taxon>Gunneridae</taxon>
        <taxon>Pentapetalae</taxon>
        <taxon>asterids</taxon>
        <taxon>campanulids</taxon>
        <taxon>Asterales</taxon>
        <taxon>Asteraceae</taxon>
        <taxon>Asteroideae</taxon>
        <taxon>Heliantheae alliance</taxon>
        <taxon>Millerieae</taxon>
        <taxon>Smallanthus</taxon>
    </lineage>
</organism>
<accession>A0ACB9IJZ1</accession>
<evidence type="ECO:0000313" key="2">
    <source>
        <dbReference type="Proteomes" id="UP001056120"/>
    </source>
</evidence>
<name>A0ACB9IJZ1_9ASTR</name>
<proteinExistence type="predicted"/>
<evidence type="ECO:0000313" key="1">
    <source>
        <dbReference type="EMBL" id="KAI3808112.1"/>
    </source>
</evidence>
<protein>
    <submittedName>
        <fullName evidence="1">Uncharacterized protein</fullName>
    </submittedName>
</protein>
<reference evidence="2" key="1">
    <citation type="journal article" date="2022" name="Mol. Ecol. Resour.">
        <title>The genomes of chicory, endive, great burdock and yacon provide insights into Asteraceae palaeo-polyploidization history and plant inulin production.</title>
        <authorList>
            <person name="Fan W."/>
            <person name="Wang S."/>
            <person name="Wang H."/>
            <person name="Wang A."/>
            <person name="Jiang F."/>
            <person name="Liu H."/>
            <person name="Zhao H."/>
            <person name="Xu D."/>
            <person name="Zhang Y."/>
        </authorList>
    </citation>
    <scope>NUCLEOTIDE SEQUENCE [LARGE SCALE GENOMIC DNA]</scope>
    <source>
        <strain evidence="2">cv. Yunnan</strain>
    </source>
</reference>
<dbReference type="EMBL" id="CM042025">
    <property type="protein sequence ID" value="KAI3808112.1"/>
    <property type="molecule type" value="Genomic_DNA"/>
</dbReference>
<comment type="caution">
    <text evidence="1">The sequence shown here is derived from an EMBL/GenBank/DDBJ whole genome shotgun (WGS) entry which is preliminary data.</text>
</comment>
<keyword evidence="2" id="KW-1185">Reference proteome</keyword>
<reference evidence="1 2" key="2">
    <citation type="journal article" date="2022" name="Mol. Ecol. Resour.">
        <title>The genomes of chicory, endive, great burdock and yacon provide insights into Asteraceae paleo-polyploidization history and plant inulin production.</title>
        <authorList>
            <person name="Fan W."/>
            <person name="Wang S."/>
            <person name="Wang H."/>
            <person name="Wang A."/>
            <person name="Jiang F."/>
            <person name="Liu H."/>
            <person name="Zhao H."/>
            <person name="Xu D."/>
            <person name="Zhang Y."/>
        </authorList>
    </citation>
    <scope>NUCLEOTIDE SEQUENCE [LARGE SCALE GENOMIC DNA]</scope>
    <source>
        <strain evidence="2">cv. Yunnan</strain>
        <tissue evidence="1">Leaves</tissue>
    </source>
</reference>
<gene>
    <name evidence="1" type="ORF">L1987_24055</name>
</gene>